<accession>A0A067QFQ0</accession>
<dbReference type="PROSITE" id="PS50137">
    <property type="entry name" value="DS_RBD"/>
    <property type="match status" value="1"/>
</dbReference>
<evidence type="ECO:0000313" key="4">
    <source>
        <dbReference type="Proteomes" id="UP000027265"/>
    </source>
</evidence>
<feature type="domain" description="DRBM" evidence="2">
    <location>
        <begin position="8"/>
        <end position="77"/>
    </location>
</feature>
<sequence>MPPRSGPTNRTVLHNLLQETGDQGNLTWEDEQSGPQHQPEWKSKALVGDVEYGEATGANKNQARENAAGEAVKAILADRAERAAGGNVG</sequence>
<protein>
    <recommendedName>
        <fullName evidence="2">DRBM domain-containing protein</fullName>
    </recommendedName>
</protein>
<gene>
    <name evidence="3" type="ORF">JAAARDRAFT_189680</name>
</gene>
<evidence type="ECO:0000313" key="3">
    <source>
        <dbReference type="EMBL" id="KDQ62347.1"/>
    </source>
</evidence>
<proteinExistence type="predicted"/>
<reference evidence="4" key="1">
    <citation type="journal article" date="2014" name="Proc. Natl. Acad. Sci. U.S.A.">
        <title>Extensive sampling of basidiomycete genomes demonstrates inadequacy of the white-rot/brown-rot paradigm for wood decay fungi.</title>
        <authorList>
            <person name="Riley R."/>
            <person name="Salamov A.A."/>
            <person name="Brown D.W."/>
            <person name="Nagy L.G."/>
            <person name="Floudas D."/>
            <person name="Held B.W."/>
            <person name="Levasseur A."/>
            <person name="Lombard V."/>
            <person name="Morin E."/>
            <person name="Otillar R."/>
            <person name="Lindquist E.A."/>
            <person name="Sun H."/>
            <person name="LaButti K.M."/>
            <person name="Schmutz J."/>
            <person name="Jabbour D."/>
            <person name="Luo H."/>
            <person name="Baker S.E."/>
            <person name="Pisabarro A.G."/>
            <person name="Walton J.D."/>
            <person name="Blanchette R.A."/>
            <person name="Henrissat B."/>
            <person name="Martin F."/>
            <person name="Cullen D."/>
            <person name="Hibbett D.S."/>
            <person name="Grigoriev I.V."/>
        </authorList>
    </citation>
    <scope>NUCLEOTIDE SEQUENCE [LARGE SCALE GENOMIC DNA]</scope>
    <source>
        <strain evidence="4">MUCL 33604</strain>
    </source>
</reference>
<dbReference type="Gene3D" id="3.30.160.20">
    <property type="match status" value="1"/>
</dbReference>
<dbReference type="InParanoid" id="A0A067QFQ0"/>
<dbReference type="AlphaFoldDB" id="A0A067QFQ0"/>
<dbReference type="OrthoDB" id="112668at2759"/>
<dbReference type="InterPro" id="IPR014720">
    <property type="entry name" value="dsRBD_dom"/>
</dbReference>
<evidence type="ECO:0000259" key="2">
    <source>
        <dbReference type="PROSITE" id="PS50137"/>
    </source>
</evidence>
<dbReference type="SMART" id="SM00358">
    <property type="entry name" value="DSRM"/>
    <property type="match status" value="1"/>
</dbReference>
<dbReference type="HOGENOM" id="CLU_172700_1_0_1"/>
<dbReference type="Pfam" id="PF00035">
    <property type="entry name" value="dsrm"/>
    <property type="match status" value="1"/>
</dbReference>
<organism evidence="3 4">
    <name type="scientific">Jaapia argillacea MUCL 33604</name>
    <dbReference type="NCBI Taxonomy" id="933084"/>
    <lineage>
        <taxon>Eukaryota</taxon>
        <taxon>Fungi</taxon>
        <taxon>Dikarya</taxon>
        <taxon>Basidiomycota</taxon>
        <taxon>Agaricomycotina</taxon>
        <taxon>Agaricomycetes</taxon>
        <taxon>Agaricomycetidae</taxon>
        <taxon>Jaapiales</taxon>
        <taxon>Jaapiaceae</taxon>
        <taxon>Jaapia</taxon>
    </lineage>
</organism>
<dbReference type="SUPFAM" id="SSF54768">
    <property type="entry name" value="dsRNA-binding domain-like"/>
    <property type="match status" value="1"/>
</dbReference>
<dbReference type="Proteomes" id="UP000027265">
    <property type="component" value="Unassembled WGS sequence"/>
</dbReference>
<keyword evidence="1" id="KW-0694">RNA-binding</keyword>
<keyword evidence="4" id="KW-1185">Reference proteome</keyword>
<evidence type="ECO:0000256" key="1">
    <source>
        <dbReference type="PROSITE-ProRule" id="PRU00266"/>
    </source>
</evidence>
<name>A0A067QFQ0_9AGAM</name>
<dbReference type="GO" id="GO:0003723">
    <property type="term" value="F:RNA binding"/>
    <property type="evidence" value="ECO:0007669"/>
    <property type="project" value="UniProtKB-UniRule"/>
</dbReference>
<dbReference type="EMBL" id="KL197711">
    <property type="protein sequence ID" value="KDQ62347.1"/>
    <property type="molecule type" value="Genomic_DNA"/>
</dbReference>